<comment type="caution">
    <text evidence="2">The sequence shown here is derived from an EMBL/GenBank/DDBJ whole genome shotgun (WGS) entry which is preliminary data.</text>
</comment>
<protein>
    <submittedName>
        <fullName evidence="2">Uncharacterized protein</fullName>
    </submittedName>
</protein>
<name>A0A9Q1DTY4_CONCO</name>
<evidence type="ECO:0000256" key="1">
    <source>
        <dbReference type="SAM" id="MobiDB-lite"/>
    </source>
</evidence>
<feature type="compositionally biased region" description="Pro residues" evidence="1">
    <location>
        <begin position="38"/>
        <end position="47"/>
    </location>
</feature>
<reference evidence="2" key="1">
    <citation type="journal article" date="2023" name="Science">
        <title>Genome structures resolve the early diversification of teleost fishes.</title>
        <authorList>
            <person name="Parey E."/>
            <person name="Louis A."/>
            <person name="Montfort J."/>
            <person name="Bouchez O."/>
            <person name="Roques C."/>
            <person name="Iampietro C."/>
            <person name="Lluch J."/>
            <person name="Castinel A."/>
            <person name="Donnadieu C."/>
            <person name="Desvignes T."/>
            <person name="Floi Bucao C."/>
            <person name="Jouanno E."/>
            <person name="Wen M."/>
            <person name="Mejri S."/>
            <person name="Dirks R."/>
            <person name="Jansen H."/>
            <person name="Henkel C."/>
            <person name="Chen W.J."/>
            <person name="Zahm M."/>
            <person name="Cabau C."/>
            <person name="Klopp C."/>
            <person name="Thompson A.W."/>
            <person name="Robinson-Rechavi M."/>
            <person name="Braasch I."/>
            <person name="Lecointre G."/>
            <person name="Bobe J."/>
            <person name="Postlethwait J.H."/>
            <person name="Berthelot C."/>
            <person name="Roest Crollius H."/>
            <person name="Guiguen Y."/>
        </authorList>
    </citation>
    <scope>NUCLEOTIDE SEQUENCE</scope>
    <source>
        <strain evidence="2">Concon-B</strain>
    </source>
</reference>
<dbReference type="Proteomes" id="UP001152803">
    <property type="component" value="Unassembled WGS sequence"/>
</dbReference>
<evidence type="ECO:0000313" key="3">
    <source>
        <dbReference type="Proteomes" id="UP001152803"/>
    </source>
</evidence>
<keyword evidence="3" id="KW-1185">Reference proteome</keyword>
<dbReference type="AlphaFoldDB" id="A0A9Q1DTY4"/>
<organism evidence="2 3">
    <name type="scientific">Conger conger</name>
    <name type="common">Conger eel</name>
    <name type="synonym">Muraena conger</name>
    <dbReference type="NCBI Taxonomy" id="82655"/>
    <lineage>
        <taxon>Eukaryota</taxon>
        <taxon>Metazoa</taxon>
        <taxon>Chordata</taxon>
        <taxon>Craniata</taxon>
        <taxon>Vertebrata</taxon>
        <taxon>Euteleostomi</taxon>
        <taxon>Actinopterygii</taxon>
        <taxon>Neopterygii</taxon>
        <taxon>Teleostei</taxon>
        <taxon>Anguilliformes</taxon>
        <taxon>Congridae</taxon>
        <taxon>Conger</taxon>
    </lineage>
</organism>
<dbReference type="EMBL" id="JAFJMO010000003">
    <property type="protein sequence ID" value="KAJ8281721.1"/>
    <property type="molecule type" value="Genomic_DNA"/>
</dbReference>
<sequence length="141" mass="15847">MMGTYDGDEHNKMAFIKYIAEGPDECLPGSVSWTQPPDDIPPQPGPRPGSCRLTRGAPKSRKREKRGQSGKARGAYRARENKVPAPLPLPLPSCAAQILKASLDTMERHIQRLENDIQNFPKTEDKQDKFVEKMSISFLWV</sequence>
<feature type="region of interest" description="Disordered" evidence="1">
    <location>
        <begin position="27"/>
        <end position="88"/>
    </location>
</feature>
<proteinExistence type="predicted"/>
<gene>
    <name evidence="2" type="ORF">COCON_G00042400</name>
</gene>
<accession>A0A9Q1DTY4</accession>
<evidence type="ECO:0000313" key="2">
    <source>
        <dbReference type="EMBL" id="KAJ8281721.1"/>
    </source>
</evidence>